<evidence type="ECO:0000259" key="1">
    <source>
        <dbReference type="Pfam" id="PF12697"/>
    </source>
</evidence>
<organism evidence="2 3">
    <name type="scientific">Pusillimonas noertemannii</name>
    <dbReference type="NCBI Taxonomy" id="305977"/>
    <lineage>
        <taxon>Bacteria</taxon>
        <taxon>Pseudomonadati</taxon>
        <taxon>Pseudomonadota</taxon>
        <taxon>Betaproteobacteria</taxon>
        <taxon>Burkholderiales</taxon>
        <taxon>Alcaligenaceae</taxon>
        <taxon>Pusillimonas</taxon>
    </lineage>
</organism>
<dbReference type="Proteomes" id="UP000246145">
    <property type="component" value="Unassembled WGS sequence"/>
</dbReference>
<name>A0A2U1CQW3_9BURK</name>
<dbReference type="OrthoDB" id="8957634at2"/>
<feature type="domain" description="AB hydrolase-1" evidence="1">
    <location>
        <begin position="22"/>
        <end position="260"/>
    </location>
</feature>
<evidence type="ECO:0000313" key="3">
    <source>
        <dbReference type="Proteomes" id="UP000246145"/>
    </source>
</evidence>
<evidence type="ECO:0000313" key="2">
    <source>
        <dbReference type="EMBL" id="PVY68290.1"/>
    </source>
</evidence>
<dbReference type="RefSeq" id="WP_116517483.1">
    <property type="nucleotide sequence ID" value="NZ_JACCEX010000001.1"/>
</dbReference>
<accession>A0A2U1CQW3</accession>
<dbReference type="AlphaFoldDB" id="A0A2U1CQW3"/>
<comment type="caution">
    <text evidence="2">The sequence shown here is derived from an EMBL/GenBank/DDBJ whole genome shotgun (WGS) entry which is preliminary data.</text>
</comment>
<dbReference type="STRING" id="1231391.GCA_000308195_03253"/>
<dbReference type="PANTHER" id="PTHR43798:SF5">
    <property type="entry name" value="MONOACYLGLYCEROL LIPASE ABHD6"/>
    <property type="match status" value="1"/>
</dbReference>
<gene>
    <name evidence="2" type="ORF">C7440_0685</name>
</gene>
<reference evidence="2 3" key="1">
    <citation type="submission" date="2018-04" db="EMBL/GenBank/DDBJ databases">
        <title>Genomic Encyclopedia of Type Strains, Phase IV (KMG-IV): sequencing the most valuable type-strain genomes for metagenomic binning, comparative biology and taxonomic classification.</title>
        <authorList>
            <person name="Goeker M."/>
        </authorList>
    </citation>
    <scope>NUCLEOTIDE SEQUENCE [LARGE SCALE GENOMIC DNA]</scope>
    <source>
        <strain evidence="2 3">DSM 10065</strain>
    </source>
</reference>
<sequence>MPVLESDHRRIDYLDEGSGPTVLLIHSASSSNRQWRALIDRLAPRYRVLAINLFGYGQTTPWPDGQPQTIHDHAELVFALMDELPGMVHLVGHSLGGVVAMEVARLRTDRVASLALYEPNPFHLLQHHGDPSGFQCMVEMMDEVEGLYRQGRPEQAARHFIVFWSSEASWNALPEERRARFAATIEASVHEGRALQNNTSQLGDYAGLRLPCLLMYARDTLPALYAVQQVLVQACPHWQVQSLDEGGHMAPLTRADQVNAQLEAFLEARQFPQLS</sequence>
<proteinExistence type="predicted"/>
<dbReference type="Pfam" id="PF12697">
    <property type="entry name" value="Abhydrolase_6"/>
    <property type="match status" value="1"/>
</dbReference>
<dbReference type="InterPro" id="IPR050266">
    <property type="entry name" value="AB_hydrolase_sf"/>
</dbReference>
<dbReference type="EMBL" id="QEKO01000001">
    <property type="protein sequence ID" value="PVY68290.1"/>
    <property type="molecule type" value="Genomic_DNA"/>
</dbReference>
<dbReference type="GO" id="GO:0046464">
    <property type="term" value="P:acylglycerol catabolic process"/>
    <property type="evidence" value="ECO:0007669"/>
    <property type="project" value="TreeGrafter"/>
</dbReference>
<dbReference type="SUPFAM" id="SSF53474">
    <property type="entry name" value="alpha/beta-Hydrolases"/>
    <property type="match status" value="1"/>
</dbReference>
<dbReference type="GO" id="GO:0016020">
    <property type="term" value="C:membrane"/>
    <property type="evidence" value="ECO:0007669"/>
    <property type="project" value="TreeGrafter"/>
</dbReference>
<dbReference type="InterPro" id="IPR000073">
    <property type="entry name" value="AB_hydrolase_1"/>
</dbReference>
<protein>
    <submittedName>
        <fullName evidence="2">Pimeloyl-ACP methyl ester carboxylesterase</fullName>
    </submittedName>
</protein>
<dbReference type="GO" id="GO:0047372">
    <property type="term" value="F:monoacylglycerol lipase activity"/>
    <property type="evidence" value="ECO:0007669"/>
    <property type="project" value="TreeGrafter"/>
</dbReference>
<keyword evidence="3" id="KW-1185">Reference proteome</keyword>
<dbReference type="PANTHER" id="PTHR43798">
    <property type="entry name" value="MONOACYLGLYCEROL LIPASE"/>
    <property type="match status" value="1"/>
</dbReference>
<dbReference type="PRINTS" id="PR00111">
    <property type="entry name" value="ABHYDROLASE"/>
</dbReference>
<dbReference type="InterPro" id="IPR029058">
    <property type="entry name" value="AB_hydrolase_fold"/>
</dbReference>
<dbReference type="Gene3D" id="3.40.50.1820">
    <property type="entry name" value="alpha/beta hydrolase"/>
    <property type="match status" value="1"/>
</dbReference>